<feature type="chain" id="PRO_5040353504" evidence="1">
    <location>
        <begin position="21"/>
        <end position="216"/>
    </location>
</feature>
<protein>
    <submittedName>
        <fullName evidence="2">Uncharacterized protein</fullName>
    </submittedName>
</protein>
<dbReference type="Proteomes" id="UP000807469">
    <property type="component" value="Unassembled WGS sequence"/>
</dbReference>
<feature type="signal peptide" evidence="1">
    <location>
        <begin position="1"/>
        <end position="20"/>
    </location>
</feature>
<proteinExistence type="predicted"/>
<comment type="caution">
    <text evidence="2">The sequence shown here is derived from an EMBL/GenBank/DDBJ whole genome shotgun (WGS) entry which is preliminary data.</text>
</comment>
<organism evidence="2 3">
    <name type="scientific">Pholiota conissans</name>
    <dbReference type="NCBI Taxonomy" id="109636"/>
    <lineage>
        <taxon>Eukaryota</taxon>
        <taxon>Fungi</taxon>
        <taxon>Dikarya</taxon>
        <taxon>Basidiomycota</taxon>
        <taxon>Agaricomycotina</taxon>
        <taxon>Agaricomycetes</taxon>
        <taxon>Agaricomycetidae</taxon>
        <taxon>Agaricales</taxon>
        <taxon>Agaricineae</taxon>
        <taxon>Strophariaceae</taxon>
        <taxon>Pholiota</taxon>
    </lineage>
</organism>
<dbReference type="EMBL" id="MU155452">
    <property type="protein sequence ID" value="KAF9473328.1"/>
    <property type="molecule type" value="Genomic_DNA"/>
</dbReference>
<dbReference type="AlphaFoldDB" id="A0A9P5YP29"/>
<accession>A0A9P5YP29</accession>
<name>A0A9P5YP29_9AGAR</name>
<gene>
    <name evidence="2" type="ORF">BDN70DRAFT_899862</name>
</gene>
<keyword evidence="1" id="KW-0732">Signal</keyword>
<evidence type="ECO:0000313" key="2">
    <source>
        <dbReference type="EMBL" id="KAF9473328.1"/>
    </source>
</evidence>
<sequence length="216" mass="24286">MYLLKVFSTFIIIAATSALAVPTFPVEDKGALAIASDLYEDDLALGSGYNNNLYTSTSSYEEESAYALTSVTHGEVEDPELVACSRMIGRILRRVGRRVIRKLIRRAVRKIVRSAGRKGRSSGRHALKKSIHRIIRHKRSRNRRRRGGGSPFRRRLGWFGHDGEFGNDVVFIDAEYCEVTAEDDEAEYDGAAFEGPERAIESDANFDVELDFDHLD</sequence>
<evidence type="ECO:0000256" key="1">
    <source>
        <dbReference type="SAM" id="SignalP"/>
    </source>
</evidence>
<evidence type="ECO:0000313" key="3">
    <source>
        <dbReference type="Proteomes" id="UP000807469"/>
    </source>
</evidence>
<keyword evidence="3" id="KW-1185">Reference proteome</keyword>
<reference evidence="2" key="1">
    <citation type="submission" date="2020-11" db="EMBL/GenBank/DDBJ databases">
        <authorList>
            <consortium name="DOE Joint Genome Institute"/>
            <person name="Ahrendt S."/>
            <person name="Riley R."/>
            <person name="Andreopoulos W."/>
            <person name="Labutti K."/>
            <person name="Pangilinan J."/>
            <person name="Ruiz-Duenas F.J."/>
            <person name="Barrasa J.M."/>
            <person name="Sanchez-Garcia M."/>
            <person name="Camarero S."/>
            <person name="Miyauchi S."/>
            <person name="Serrano A."/>
            <person name="Linde D."/>
            <person name="Babiker R."/>
            <person name="Drula E."/>
            <person name="Ayuso-Fernandez I."/>
            <person name="Pacheco R."/>
            <person name="Padilla G."/>
            <person name="Ferreira P."/>
            <person name="Barriuso J."/>
            <person name="Kellner H."/>
            <person name="Castanera R."/>
            <person name="Alfaro M."/>
            <person name="Ramirez L."/>
            <person name="Pisabarro A.G."/>
            <person name="Kuo A."/>
            <person name="Tritt A."/>
            <person name="Lipzen A."/>
            <person name="He G."/>
            <person name="Yan M."/>
            <person name="Ng V."/>
            <person name="Cullen D."/>
            <person name="Martin F."/>
            <person name="Rosso M.-N."/>
            <person name="Henrissat B."/>
            <person name="Hibbett D."/>
            <person name="Martinez A.T."/>
            <person name="Grigoriev I.V."/>
        </authorList>
    </citation>
    <scope>NUCLEOTIDE SEQUENCE</scope>
    <source>
        <strain evidence="2">CIRM-BRFM 674</strain>
    </source>
</reference>